<dbReference type="AlphaFoldDB" id="A0A2U1QB97"/>
<name>A0A2U1QB97_ARTAN</name>
<accession>A0A2U1QB97</accession>
<reference evidence="1 2" key="1">
    <citation type="journal article" date="2018" name="Mol. Plant">
        <title>The genome of Artemisia annua provides insight into the evolution of Asteraceae family and artemisinin biosynthesis.</title>
        <authorList>
            <person name="Shen Q."/>
            <person name="Zhang L."/>
            <person name="Liao Z."/>
            <person name="Wang S."/>
            <person name="Yan T."/>
            <person name="Shi P."/>
            <person name="Liu M."/>
            <person name="Fu X."/>
            <person name="Pan Q."/>
            <person name="Wang Y."/>
            <person name="Lv Z."/>
            <person name="Lu X."/>
            <person name="Zhang F."/>
            <person name="Jiang W."/>
            <person name="Ma Y."/>
            <person name="Chen M."/>
            <person name="Hao X."/>
            <person name="Li L."/>
            <person name="Tang Y."/>
            <person name="Lv G."/>
            <person name="Zhou Y."/>
            <person name="Sun X."/>
            <person name="Brodelius P.E."/>
            <person name="Rose J.K.C."/>
            <person name="Tang K."/>
        </authorList>
    </citation>
    <scope>NUCLEOTIDE SEQUENCE [LARGE SCALE GENOMIC DNA]</scope>
    <source>
        <strain evidence="2">cv. Huhao1</strain>
        <tissue evidence="1">Leaf</tissue>
    </source>
</reference>
<dbReference type="EMBL" id="PKPP01000255">
    <property type="protein sequence ID" value="PWA95257.1"/>
    <property type="molecule type" value="Genomic_DNA"/>
</dbReference>
<dbReference type="Proteomes" id="UP000245207">
    <property type="component" value="Unassembled WGS sequence"/>
</dbReference>
<proteinExistence type="predicted"/>
<comment type="caution">
    <text evidence="1">The sequence shown here is derived from an EMBL/GenBank/DDBJ whole genome shotgun (WGS) entry which is preliminary data.</text>
</comment>
<organism evidence="1 2">
    <name type="scientific">Artemisia annua</name>
    <name type="common">Sweet wormwood</name>
    <dbReference type="NCBI Taxonomy" id="35608"/>
    <lineage>
        <taxon>Eukaryota</taxon>
        <taxon>Viridiplantae</taxon>
        <taxon>Streptophyta</taxon>
        <taxon>Embryophyta</taxon>
        <taxon>Tracheophyta</taxon>
        <taxon>Spermatophyta</taxon>
        <taxon>Magnoliopsida</taxon>
        <taxon>eudicotyledons</taxon>
        <taxon>Gunneridae</taxon>
        <taxon>Pentapetalae</taxon>
        <taxon>asterids</taxon>
        <taxon>campanulids</taxon>
        <taxon>Asterales</taxon>
        <taxon>Asteraceae</taxon>
        <taxon>Asteroideae</taxon>
        <taxon>Anthemideae</taxon>
        <taxon>Artemisiinae</taxon>
        <taxon>Artemisia</taxon>
    </lineage>
</organism>
<sequence>MCDRGCALGFDKEKVVNRNSSQKAKLSPLETGVITLDEAECAKYMASSTYARLNSRTDRFKQEELKIQAWKNHEKRKPVFGDEKNGGQIRYFLETTQNVIARSEMWISCGEKNLYGNALDCRMDVGYVLLKEASSSLIGLLMDCGPADELKQAGYWVSTIPNKPQANVYTLCQKLGQGQFGTTYLCTEIATTAIFCLQIRLQGGVDRHHQLPEGARSTPDKTVQQVTTVTQEARVVLNG</sequence>
<keyword evidence="2" id="KW-1185">Reference proteome</keyword>
<gene>
    <name evidence="1" type="ORF">CTI12_AA052060</name>
</gene>
<evidence type="ECO:0000313" key="1">
    <source>
        <dbReference type="EMBL" id="PWA95257.1"/>
    </source>
</evidence>
<evidence type="ECO:0000313" key="2">
    <source>
        <dbReference type="Proteomes" id="UP000245207"/>
    </source>
</evidence>
<protein>
    <submittedName>
        <fullName evidence="1">Uncharacterized protein</fullName>
    </submittedName>
</protein>